<reference evidence="1" key="2">
    <citation type="journal article" date="2015" name="Fish Shellfish Immunol.">
        <title>Early steps in the European eel (Anguilla anguilla)-Vibrio vulnificus interaction in the gills: Role of the RtxA13 toxin.</title>
        <authorList>
            <person name="Callol A."/>
            <person name="Pajuelo D."/>
            <person name="Ebbesson L."/>
            <person name="Teles M."/>
            <person name="MacKenzie S."/>
            <person name="Amaro C."/>
        </authorList>
    </citation>
    <scope>NUCLEOTIDE SEQUENCE</scope>
</reference>
<protein>
    <submittedName>
        <fullName evidence="1">Uncharacterized protein</fullName>
    </submittedName>
</protein>
<sequence>MLEFPAMKLFLHVALKLRG</sequence>
<name>A0A0E9VQ12_ANGAN</name>
<dbReference type="EMBL" id="GBXM01028410">
    <property type="protein sequence ID" value="JAH80167.1"/>
    <property type="molecule type" value="Transcribed_RNA"/>
</dbReference>
<organism evidence="1">
    <name type="scientific">Anguilla anguilla</name>
    <name type="common">European freshwater eel</name>
    <name type="synonym">Muraena anguilla</name>
    <dbReference type="NCBI Taxonomy" id="7936"/>
    <lineage>
        <taxon>Eukaryota</taxon>
        <taxon>Metazoa</taxon>
        <taxon>Chordata</taxon>
        <taxon>Craniata</taxon>
        <taxon>Vertebrata</taxon>
        <taxon>Euteleostomi</taxon>
        <taxon>Actinopterygii</taxon>
        <taxon>Neopterygii</taxon>
        <taxon>Teleostei</taxon>
        <taxon>Anguilliformes</taxon>
        <taxon>Anguillidae</taxon>
        <taxon>Anguilla</taxon>
    </lineage>
</organism>
<reference evidence="1" key="1">
    <citation type="submission" date="2014-11" db="EMBL/GenBank/DDBJ databases">
        <authorList>
            <person name="Amaro Gonzalez C."/>
        </authorList>
    </citation>
    <scope>NUCLEOTIDE SEQUENCE</scope>
</reference>
<proteinExistence type="predicted"/>
<evidence type="ECO:0000313" key="1">
    <source>
        <dbReference type="EMBL" id="JAH80167.1"/>
    </source>
</evidence>
<accession>A0A0E9VQ12</accession>
<dbReference type="AlphaFoldDB" id="A0A0E9VQ12"/>